<dbReference type="Pfam" id="PF05345">
    <property type="entry name" value="He_PIG"/>
    <property type="match status" value="3"/>
</dbReference>
<proteinExistence type="predicted"/>
<dbReference type="AlphaFoldDB" id="A0A1I2FLL3"/>
<dbReference type="InterPro" id="IPR013783">
    <property type="entry name" value="Ig-like_fold"/>
</dbReference>
<evidence type="ECO:0000313" key="3">
    <source>
        <dbReference type="Proteomes" id="UP000199645"/>
    </source>
</evidence>
<dbReference type="GO" id="GO:0016020">
    <property type="term" value="C:membrane"/>
    <property type="evidence" value="ECO:0007669"/>
    <property type="project" value="InterPro"/>
</dbReference>
<dbReference type="Proteomes" id="UP000199645">
    <property type="component" value="Unassembled WGS sequence"/>
</dbReference>
<dbReference type="OrthoDB" id="3373017at2"/>
<evidence type="ECO:0000313" key="2">
    <source>
        <dbReference type="EMBL" id="SFF06175.1"/>
    </source>
</evidence>
<dbReference type="InterPro" id="IPR015919">
    <property type="entry name" value="Cadherin-like_sf"/>
</dbReference>
<reference evidence="2 3" key="1">
    <citation type="submission" date="2016-10" db="EMBL/GenBank/DDBJ databases">
        <authorList>
            <person name="de Groot N.N."/>
        </authorList>
    </citation>
    <scope>NUCLEOTIDE SEQUENCE [LARGE SCALE GENOMIC DNA]</scope>
    <source>
        <strain evidence="2 3">DSM 43019</strain>
    </source>
</reference>
<dbReference type="GO" id="GO:0005509">
    <property type="term" value="F:calcium ion binding"/>
    <property type="evidence" value="ECO:0007669"/>
    <property type="project" value="InterPro"/>
</dbReference>
<dbReference type="Pfam" id="PF07963">
    <property type="entry name" value="N_methyl"/>
    <property type="match status" value="1"/>
</dbReference>
<dbReference type="Gene3D" id="2.60.40.10">
    <property type="entry name" value="Immunoglobulins"/>
    <property type="match status" value="3"/>
</dbReference>
<protein>
    <submittedName>
        <fullName evidence="2">Putative Ig domain-containing protein</fullName>
    </submittedName>
</protein>
<dbReference type="SUPFAM" id="SSF49313">
    <property type="entry name" value="Cadherin-like"/>
    <property type="match status" value="3"/>
</dbReference>
<keyword evidence="1" id="KW-0812">Transmembrane</keyword>
<gene>
    <name evidence="2" type="ORF">SAMN05421541_105505</name>
</gene>
<dbReference type="InterPro" id="IPR012902">
    <property type="entry name" value="N_methyl_site"/>
</dbReference>
<accession>A0A1I2FLL3</accession>
<evidence type="ECO:0000256" key="1">
    <source>
        <dbReference type="SAM" id="Phobius"/>
    </source>
</evidence>
<dbReference type="EMBL" id="FONV01000005">
    <property type="protein sequence ID" value="SFF06175.1"/>
    <property type="molecule type" value="Genomic_DNA"/>
</dbReference>
<dbReference type="GO" id="GO:0005975">
    <property type="term" value="P:carbohydrate metabolic process"/>
    <property type="evidence" value="ECO:0007669"/>
    <property type="project" value="UniProtKB-ARBA"/>
</dbReference>
<keyword evidence="1" id="KW-0472">Membrane</keyword>
<feature type="transmembrane region" description="Helical" evidence="1">
    <location>
        <begin position="20"/>
        <end position="39"/>
    </location>
</feature>
<dbReference type="STRING" id="35752.SAMN05421541_105505"/>
<keyword evidence="3" id="KW-1185">Reference proteome</keyword>
<keyword evidence="1" id="KW-1133">Transmembrane helix</keyword>
<organism evidence="2 3">
    <name type="scientific">Actinoplanes philippinensis</name>
    <dbReference type="NCBI Taxonomy" id="35752"/>
    <lineage>
        <taxon>Bacteria</taxon>
        <taxon>Bacillati</taxon>
        <taxon>Actinomycetota</taxon>
        <taxon>Actinomycetes</taxon>
        <taxon>Micromonosporales</taxon>
        <taxon>Micromonosporaceae</taxon>
        <taxon>Actinoplanes</taxon>
    </lineage>
</organism>
<sequence>MTRPSPATEGRDPGFTLVETVVAIMIVMVVTASLTSLFVSSSRIAHLHGDRQIAIQLADDAMERVHALKVAAVLTGRDRKSVTEQWSAPLDAVSGMLDSAVTDIAYDGDAADGAGATAKLPTTPLEQTLNGLIYRQHFYIGSCVRPSATASECVAASAAAGAGKSAVIPFYRVIVAVTWPGRLCPAGTCSYVTSSLIGSRTEEPVFNTNTSAGVLDLTTEMDSIVYDDVTLPVTLDFAATGGEGARVWSALNLPPGMTISPTTGRVTGTPTTAGTYATRIVVTDVYDQQDYVAWSWQVKALPVISTSNTAVLTIKGGVAYTKTFAVTGGSPALVWSATGLPPGLTMAAATGIVSGTPTGVGSWSSTITVTDGHQQTNAKTYTFTAATLSLSVAAQSLTLGTAASVTIAAAGGIQPYAYTATNLPPGLTMNGTTGVVSGTPAQAGSWAVVIKVVDAAGSTLSRTATWKVT</sequence>
<dbReference type="RefSeq" id="WP_093614605.1">
    <property type="nucleotide sequence ID" value="NZ_BOMT01000037.1"/>
</dbReference>
<name>A0A1I2FLL3_9ACTN</name>